<evidence type="ECO:0000256" key="4">
    <source>
        <dbReference type="SAM" id="SignalP"/>
    </source>
</evidence>
<dbReference type="SUPFAM" id="SSF69318">
    <property type="entry name" value="Integrin alpha N-terminal domain"/>
    <property type="match status" value="1"/>
</dbReference>
<dbReference type="InterPro" id="IPR006619">
    <property type="entry name" value="PGRP_domain_met/bac"/>
</dbReference>
<accession>A0A852W9R4</accession>
<protein>
    <submittedName>
        <fullName evidence="7">Peptidoglycan hydrolase-like protein with peptidoglycan-binding domain</fullName>
    </submittedName>
</protein>
<evidence type="ECO:0000256" key="1">
    <source>
        <dbReference type="ARBA" id="ARBA00007553"/>
    </source>
</evidence>
<dbReference type="Gene3D" id="2.20.25.650">
    <property type="entry name" value="Tachylectin-2-like"/>
    <property type="match status" value="1"/>
</dbReference>
<dbReference type="Pfam" id="PF01510">
    <property type="entry name" value="Amidase_2"/>
    <property type="match status" value="1"/>
</dbReference>
<dbReference type="AlphaFoldDB" id="A0A852W9R4"/>
<dbReference type="InterPro" id="IPR013517">
    <property type="entry name" value="FG-GAP"/>
</dbReference>
<keyword evidence="8" id="KW-1185">Reference proteome</keyword>
<feature type="domain" description="Peptidoglycan recognition protein family" evidence="6">
    <location>
        <begin position="193"/>
        <end position="340"/>
    </location>
</feature>
<dbReference type="SUPFAM" id="SSF55846">
    <property type="entry name" value="N-acetylmuramoyl-L-alanine amidase-like"/>
    <property type="match status" value="1"/>
</dbReference>
<evidence type="ECO:0000259" key="6">
    <source>
        <dbReference type="SMART" id="SM00701"/>
    </source>
</evidence>
<feature type="compositionally biased region" description="Pro residues" evidence="3">
    <location>
        <begin position="483"/>
        <end position="499"/>
    </location>
</feature>
<keyword evidence="7" id="KW-0378">Hydrolase</keyword>
<dbReference type="InterPro" id="IPR036505">
    <property type="entry name" value="Amidase/PGRP_sf"/>
</dbReference>
<dbReference type="InterPro" id="IPR036365">
    <property type="entry name" value="PGBD-like_sf"/>
</dbReference>
<organism evidence="7 8">
    <name type="scientific">Pedococcus badiiscoriae</name>
    <dbReference type="NCBI Taxonomy" id="642776"/>
    <lineage>
        <taxon>Bacteria</taxon>
        <taxon>Bacillati</taxon>
        <taxon>Actinomycetota</taxon>
        <taxon>Actinomycetes</taxon>
        <taxon>Micrococcales</taxon>
        <taxon>Intrasporangiaceae</taxon>
        <taxon>Pedococcus</taxon>
    </lineage>
</organism>
<dbReference type="SMART" id="SM00701">
    <property type="entry name" value="PGRP"/>
    <property type="match status" value="1"/>
</dbReference>
<sequence>MRLLTASLAALAITPVFVALPTVSFASTTAPHPVTPHVQSTAVHGVDATAEGQLWGQRVVRPGHVLSTLTRGQERARFTVAGVSWARTTGLSSKDITVEVRVREDSGWTGWESLGVADEGPQGGTTESTTARLGSNPLVTDGATAIQVRVDTTNGQPLPDLRVTTINPGTSAADNGLTPQLPAASASAAALTPTIITRKQWGADESLRGPATYNSTVKAIVIHHTATSNDYTETTAAAQIRGIYAYDTKGLGWSDIAYNFLVDKFGRVYEGRAGSITQAVRGAHAMGFNTDTMGISALGNYQTTTPPAVMVDSIAKVAGWKLSQYGVDPLGTTQLTSAGGTGTKFAAGVVATLPTINAHQNTSYTLCPGQYLYPLMSTIRDKAAMYARYSSTSGPAPVATAGLFAAYGTLTLATGSSGWAVRDLQLELNRRGFAAGTADGSFGPSSLGAVQRFQKAALLTVTGKVAANDWRALSGLSYTKTGAPPPPPPPVTRPPVTPPPVPTTPIAGFNADGRGDVIGRTAAGDLYFYPGKIGAIGTPVRLSSGWNAYSQVVSPGDLTGDRFADVIATTTTGGAAYLFKGDGKGGLLPGRTLLPGSWADYTDLITPGDWSGDGKPDLLARKANGELWFIAGNGKGGFTGAWRRIGTGWQMFSQMITPGDVTGDGRADLLGRTPDGRLYLYRGTGIASATAIGYLPGVVISAGWQVYNTVFSTGDITGDGKADLIGRTPANVDFVYAGNGKGAFAAPQRFTAPWGATTRITGVR</sequence>
<evidence type="ECO:0000259" key="5">
    <source>
        <dbReference type="SMART" id="SM00644"/>
    </source>
</evidence>
<feature type="chain" id="PRO_5032273130" evidence="4">
    <location>
        <begin position="27"/>
        <end position="764"/>
    </location>
</feature>
<dbReference type="Proteomes" id="UP000573599">
    <property type="component" value="Unassembled WGS sequence"/>
</dbReference>
<evidence type="ECO:0000313" key="7">
    <source>
        <dbReference type="EMBL" id="NYG05773.1"/>
    </source>
</evidence>
<dbReference type="GO" id="GO:0009253">
    <property type="term" value="P:peptidoglycan catabolic process"/>
    <property type="evidence" value="ECO:0007669"/>
    <property type="project" value="InterPro"/>
</dbReference>
<dbReference type="InterPro" id="IPR002502">
    <property type="entry name" value="Amidase_domain"/>
</dbReference>
<dbReference type="SUPFAM" id="SSF47090">
    <property type="entry name" value="PGBD-like"/>
    <property type="match status" value="1"/>
</dbReference>
<dbReference type="GO" id="GO:0008745">
    <property type="term" value="F:N-acetylmuramoyl-L-alanine amidase activity"/>
    <property type="evidence" value="ECO:0007669"/>
    <property type="project" value="InterPro"/>
</dbReference>
<proteinExistence type="inferred from homology"/>
<feature type="region of interest" description="Disordered" evidence="3">
    <location>
        <begin position="111"/>
        <end position="136"/>
    </location>
</feature>
<dbReference type="EMBL" id="JACCAB010000001">
    <property type="protein sequence ID" value="NYG05773.1"/>
    <property type="molecule type" value="Genomic_DNA"/>
</dbReference>
<reference evidence="7 8" key="1">
    <citation type="submission" date="2020-07" db="EMBL/GenBank/DDBJ databases">
        <title>Sequencing the genomes of 1000 actinobacteria strains.</title>
        <authorList>
            <person name="Klenk H.-P."/>
        </authorList>
    </citation>
    <scope>NUCLEOTIDE SEQUENCE [LARGE SCALE GENOMIC DNA]</scope>
    <source>
        <strain evidence="7 8">DSM 23987</strain>
    </source>
</reference>
<dbReference type="CDD" id="cd06583">
    <property type="entry name" value="PGRP"/>
    <property type="match status" value="1"/>
</dbReference>
<dbReference type="InterPro" id="IPR028994">
    <property type="entry name" value="Integrin_alpha_N"/>
</dbReference>
<dbReference type="InterPro" id="IPR015510">
    <property type="entry name" value="PGRP"/>
</dbReference>
<evidence type="ECO:0000256" key="3">
    <source>
        <dbReference type="SAM" id="MobiDB-lite"/>
    </source>
</evidence>
<evidence type="ECO:0000313" key="8">
    <source>
        <dbReference type="Proteomes" id="UP000573599"/>
    </source>
</evidence>
<dbReference type="Gene3D" id="3.40.80.10">
    <property type="entry name" value="Peptidoglycan recognition protein-like"/>
    <property type="match status" value="1"/>
</dbReference>
<dbReference type="Pfam" id="PF13517">
    <property type="entry name" value="FG-GAP_3"/>
    <property type="match status" value="1"/>
</dbReference>
<feature type="region of interest" description="Disordered" evidence="3">
    <location>
        <begin position="479"/>
        <end position="499"/>
    </location>
</feature>
<evidence type="ECO:0000256" key="2">
    <source>
        <dbReference type="ARBA" id="ARBA00022729"/>
    </source>
</evidence>
<dbReference type="Gene3D" id="2.130.10.130">
    <property type="entry name" value="Integrin alpha, N-terminal"/>
    <property type="match status" value="1"/>
</dbReference>
<dbReference type="Pfam" id="PF01471">
    <property type="entry name" value="PG_binding_1"/>
    <property type="match status" value="1"/>
</dbReference>
<feature type="signal peptide" evidence="4">
    <location>
        <begin position="1"/>
        <end position="26"/>
    </location>
</feature>
<dbReference type="PANTHER" id="PTHR11022:SF41">
    <property type="entry name" value="PEPTIDOGLYCAN-RECOGNITION PROTEIN LC-RELATED"/>
    <property type="match status" value="1"/>
</dbReference>
<dbReference type="Gene3D" id="1.10.101.10">
    <property type="entry name" value="PGBD-like superfamily/PGBD"/>
    <property type="match status" value="1"/>
</dbReference>
<dbReference type="RefSeq" id="WP_179420351.1">
    <property type="nucleotide sequence ID" value="NZ_JACCAB010000001.1"/>
</dbReference>
<comment type="similarity">
    <text evidence="1">Belongs to the N-acetylmuramoyl-L-alanine amidase 2 family.</text>
</comment>
<feature type="domain" description="N-acetylmuramoyl-L-alanine amidase" evidence="5">
    <location>
        <begin position="205"/>
        <end position="369"/>
    </location>
</feature>
<gene>
    <name evidence="7" type="ORF">BJ986_000260</name>
</gene>
<comment type="caution">
    <text evidence="7">The sequence shown here is derived from an EMBL/GenBank/DDBJ whole genome shotgun (WGS) entry which is preliminary data.</text>
</comment>
<feature type="compositionally biased region" description="Polar residues" evidence="3">
    <location>
        <begin position="124"/>
        <end position="133"/>
    </location>
</feature>
<dbReference type="InterPro" id="IPR002477">
    <property type="entry name" value="Peptidoglycan-bd-like"/>
</dbReference>
<dbReference type="SMART" id="SM00644">
    <property type="entry name" value="Ami_2"/>
    <property type="match status" value="1"/>
</dbReference>
<dbReference type="InterPro" id="IPR036366">
    <property type="entry name" value="PGBDSf"/>
</dbReference>
<keyword evidence="2 4" id="KW-0732">Signal</keyword>
<dbReference type="PANTHER" id="PTHR11022">
    <property type="entry name" value="PEPTIDOGLYCAN RECOGNITION PROTEIN"/>
    <property type="match status" value="1"/>
</dbReference>
<name>A0A852W9R4_9MICO</name>
<dbReference type="GO" id="GO:0008270">
    <property type="term" value="F:zinc ion binding"/>
    <property type="evidence" value="ECO:0007669"/>
    <property type="project" value="InterPro"/>
</dbReference>